<gene>
    <name evidence="2" type="ORF">EDB92DRAFT_1843019</name>
</gene>
<reference evidence="2" key="1">
    <citation type="submission" date="2022-01" db="EMBL/GenBank/DDBJ databases">
        <title>Comparative genomics reveals a dynamic genome evolution in the ectomycorrhizal milk-cap (Lactarius) mushrooms.</title>
        <authorList>
            <consortium name="DOE Joint Genome Institute"/>
            <person name="Lebreton A."/>
            <person name="Tang N."/>
            <person name="Kuo A."/>
            <person name="LaButti K."/>
            <person name="Drula E."/>
            <person name="Barry K."/>
            <person name="Clum A."/>
            <person name="Lipzen A."/>
            <person name="Mousain D."/>
            <person name="Ng V."/>
            <person name="Wang R."/>
            <person name="Wang X."/>
            <person name="Dai Y."/>
            <person name="Henrissat B."/>
            <person name="Grigoriev I.V."/>
            <person name="Guerin-Laguette A."/>
            <person name="Yu F."/>
            <person name="Martin F.M."/>
        </authorList>
    </citation>
    <scope>NUCLEOTIDE SEQUENCE</scope>
    <source>
        <strain evidence="2">QP</strain>
    </source>
</reference>
<dbReference type="Proteomes" id="UP001201163">
    <property type="component" value="Unassembled WGS sequence"/>
</dbReference>
<evidence type="ECO:0000313" key="2">
    <source>
        <dbReference type="EMBL" id="KAH8996269.1"/>
    </source>
</evidence>
<feature type="region of interest" description="Disordered" evidence="1">
    <location>
        <begin position="1"/>
        <end position="20"/>
    </location>
</feature>
<organism evidence="2 3">
    <name type="scientific">Lactarius akahatsu</name>
    <dbReference type="NCBI Taxonomy" id="416441"/>
    <lineage>
        <taxon>Eukaryota</taxon>
        <taxon>Fungi</taxon>
        <taxon>Dikarya</taxon>
        <taxon>Basidiomycota</taxon>
        <taxon>Agaricomycotina</taxon>
        <taxon>Agaricomycetes</taxon>
        <taxon>Russulales</taxon>
        <taxon>Russulaceae</taxon>
        <taxon>Lactarius</taxon>
    </lineage>
</organism>
<keyword evidence="3" id="KW-1185">Reference proteome</keyword>
<evidence type="ECO:0000313" key="3">
    <source>
        <dbReference type="Proteomes" id="UP001201163"/>
    </source>
</evidence>
<sequence>MNVELLSDTAAPRYGYESDEEDQLNPLLNRSIQRPTHVSIQGYPSSDQPPEVVIIASGEAGKAWAQGAHLGEQRATVIVDELAVGCIFLPSWSDAAVIVSETSASLSTWEMHTYAEGIIGFFNPKRLLLLDIYSVPLYVNQAPLEAYRAPVRYLRTRSGEASAPFLVPFSPPNLMQATCAAFASIAALPTSQMQAIVLLLPSPYISIPRGHDFPPSPPPSTDENGPIWSENILQEIHICLAELSGMRAHQSWQSTGRVVLPKQSGIKRRGDIGDGGMYM</sequence>
<name>A0AAD4QAF3_9AGAM</name>
<dbReference type="AlphaFoldDB" id="A0AAD4QAF3"/>
<protein>
    <submittedName>
        <fullName evidence="2">Uncharacterized protein</fullName>
    </submittedName>
</protein>
<dbReference type="EMBL" id="JAKELL010000009">
    <property type="protein sequence ID" value="KAH8996269.1"/>
    <property type="molecule type" value="Genomic_DNA"/>
</dbReference>
<comment type="caution">
    <text evidence="2">The sequence shown here is derived from an EMBL/GenBank/DDBJ whole genome shotgun (WGS) entry which is preliminary data.</text>
</comment>
<evidence type="ECO:0000256" key="1">
    <source>
        <dbReference type="SAM" id="MobiDB-lite"/>
    </source>
</evidence>
<accession>A0AAD4QAF3</accession>
<proteinExistence type="predicted"/>